<dbReference type="Proteomes" id="UP000246702">
    <property type="component" value="Unassembled WGS sequence"/>
</dbReference>
<accession>A0A317VCP8</accession>
<evidence type="ECO:0000313" key="2">
    <source>
        <dbReference type="EMBL" id="PWY72144.1"/>
    </source>
</evidence>
<evidence type="ECO:0000313" key="3">
    <source>
        <dbReference type="Proteomes" id="UP000246702"/>
    </source>
</evidence>
<gene>
    <name evidence="2" type="ORF">BO94DRAFT_250618</name>
</gene>
<dbReference type="AlphaFoldDB" id="A0A317VCP8"/>
<dbReference type="OrthoDB" id="3545468at2759"/>
<keyword evidence="1" id="KW-0732">Signal</keyword>
<keyword evidence="3" id="KW-1185">Reference proteome</keyword>
<feature type="chain" id="PRO_5016359149" evidence="1">
    <location>
        <begin position="18"/>
        <end position="221"/>
    </location>
</feature>
<dbReference type="GeneID" id="37108571"/>
<dbReference type="EMBL" id="MSFK01000034">
    <property type="protein sequence ID" value="PWY72144.1"/>
    <property type="molecule type" value="Genomic_DNA"/>
</dbReference>
<protein>
    <submittedName>
        <fullName evidence="2">Uncharacterized protein</fullName>
    </submittedName>
</protein>
<name>A0A317VCP8_9EURO</name>
<feature type="signal peptide" evidence="1">
    <location>
        <begin position="1"/>
        <end position="17"/>
    </location>
</feature>
<evidence type="ECO:0000256" key="1">
    <source>
        <dbReference type="SAM" id="SignalP"/>
    </source>
</evidence>
<reference evidence="2 3" key="1">
    <citation type="submission" date="2016-12" db="EMBL/GenBank/DDBJ databases">
        <title>The genomes of Aspergillus section Nigri reveals drivers in fungal speciation.</title>
        <authorList>
            <consortium name="DOE Joint Genome Institute"/>
            <person name="Vesth T.C."/>
            <person name="Nybo J."/>
            <person name="Theobald S."/>
            <person name="Brandl J."/>
            <person name="Frisvad J.C."/>
            <person name="Nielsen K.F."/>
            <person name="Lyhne E.K."/>
            <person name="Kogle M.E."/>
            <person name="Kuo A."/>
            <person name="Riley R."/>
            <person name="Clum A."/>
            <person name="Nolan M."/>
            <person name="Lipzen A."/>
            <person name="Salamov A."/>
            <person name="Henrissat B."/>
            <person name="Wiebenga A."/>
            <person name="De Vries R.P."/>
            <person name="Grigoriev I.V."/>
            <person name="Mortensen U.H."/>
            <person name="Andersen M.R."/>
            <person name="Baker S.E."/>
        </authorList>
    </citation>
    <scope>NUCLEOTIDE SEQUENCE [LARGE SCALE GENOMIC DNA]</scope>
    <source>
        <strain evidence="2 3">CBS 115572</strain>
    </source>
</reference>
<sequence length="221" mass="23583">MIPAILTSLSMLGSAYAATVQPVVATGGCANIDSYDSETGSTSQFMLVVSGCVNTTASDQACSIEGFGDTSVVFRTAGETGIHEGYIAIGSRNDEAKNPIVCEDDSPSLLTGLVETGVSGYSYQPWNITSIPYTAYLMWGLPAEATIPVEFYHHYVDGVQQDGLFIGANNVTTWAIKEWSDSGSKLPYWLFRLLGPDSADPVTGAALEDGEFTTFIKVRSF</sequence>
<organism evidence="2 3">
    <name type="scientific">Aspergillus sclerotioniger CBS 115572</name>
    <dbReference type="NCBI Taxonomy" id="1450535"/>
    <lineage>
        <taxon>Eukaryota</taxon>
        <taxon>Fungi</taxon>
        <taxon>Dikarya</taxon>
        <taxon>Ascomycota</taxon>
        <taxon>Pezizomycotina</taxon>
        <taxon>Eurotiomycetes</taxon>
        <taxon>Eurotiomycetidae</taxon>
        <taxon>Eurotiales</taxon>
        <taxon>Aspergillaceae</taxon>
        <taxon>Aspergillus</taxon>
        <taxon>Aspergillus subgen. Circumdati</taxon>
    </lineage>
</organism>
<dbReference type="RefSeq" id="XP_025463097.1">
    <property type="nucleotide sequence ID" value="XM_025606428.1"/>
</dbReference>
<proteinExistence type="predicted"/>
<comment type="caution">
    <text evidence="2">The sequence shown here is derived from an EMBL/GenBank/DDBJ whole genome shotgun (WGS) entry which is preliminary data.</text>
</comment>